<protein>
    <submittedName>
        <fullName evidence="1">Uncharacterized protein</fullName>
    </submittedName>
</protein>
<accession>A0A562KKU2</accession>
<comment type="caution">
    <text evidence="1">The sequence shown here is derived from an EMBL/GenBank/DDBJ whole genome shotgun (WGS) entry which is preliminary data.</text>
</comment>
<proteinExistence type="predicted"/>
<dbReference type="Proteomes" id="UP000316624">
    <property type="component" value="Unassembled WGS sequence"/>
</dbReference>
<reference evidence="1 2" key="1">
    <citation type="journal article" date="2015" name="Stand. Genomic Sci.">
        <title>Genomic Encyclopedia of Bacterial and Archaeal Type Strains, Phase III: the genomes of soil and plant-associated and newly described type strains.</title>
        <authorList>
            <person name="Whitman W.B."/>
            <person name="Woyke T."/>
            <person name="Klenk H.P."/>
            <person name="Zhou Y."/>
            <person name="Lilburn T.G."/>
            <person name="Beck B.J."/>
            <person name="De Vos P."/>
            <person name="Vandamme P."/>
            <person name="Eisen J.A."/>
            <person name="Garrity G."/>
            <person name="Hugenholtz P."/>
            <person name="Kyrpides N.C."/>
        </authorList>
    </citation>
    <scope>NUCLEOTIDE SEQUENCE [LARGE SCALE GENOMIC DNA]</scope>
    <source>
        <strain evidence="1 2">CGMCC 1.7748</strain>
    </source>
</reference>
<organism evidence="1 2">
    <name type="scientific">Sphingobium wenxiniae (strain DSM 21828 / CGMCC 1.7748 / JZ-1)</name>
    <dbReference type="NCBI Taxonomy" id="595605"/>
    <lineage>
        <taxon>Bacteria</taxon>
        <taxon>Pseudomonadati</taxon>
        <taxon>Pseudomonadota</taxon>
        <taxon>Alphaproteobacteria</taxon>
        <taxon>Sphingomonadales</taxon>
        <taxon>Sphingomonadaceae</taxon>
        <taxon>Sphingobium</taxon>
    </lineage>
</organism>
<gene>
    <name evidence="1" type="ORF">IQ35_01086</name>
</gene>
<keyword evidence="2" id="KW-1185">Reference proteome</keyword>
<name>A0A562KKU2_SPHWJ</name>
<dbReference type="RefSeq" id="WP_145072205.1">
    <property type="nucleotide sequence ID" value="NZ_JACIIY010000005.1"/>
</dbReference>
<evidence type="ECO:0000313" key="1">
    <source>
        <dbReference type="EMBL" id="TWH95997.1"/>
    </source>
</evidence>
<sequence length="273" mass="27233">MALPAIDPLPTPPSRSDAPATFITRADAFVAAMAVLATQMNAFGEAVEEAAQATNYNATSSSSVAIGTGSKSFTASTGRLLKAGQFVSIASASGPGNAMLGTVISYDPVTGALVVNVTAVTGSGTFDSWMIALSVNPAVLSVINAAIAALQGDVGVLSGEVSALAPYRGIPQTSQNGNFTLALTDLGGAVYSENTGAQTITVPPNSSAAFPLNTVLTIINEGTSNITLSQGSGVTLRLAGSTSTGNRTVVPGGIATLKKVKADRWIVSGPGVS</sequence>
<dbReference type="EMBL" id="VLKK01000003">
    <property type="protein sequence ID" value="TWH95997.1"/>
    <property type="molecule type" value="Genomic_DNA"/>
</dbReference>
<dbReference type="AlphaFoldDB" id="A0A562KKU2"/>
<evidence type="ECO:0000313" key="2">
    <source>
        <dbReference type="Proteomes" id="UP000316624"/>
    </source>
</evidence>